<name>A0AC34GWT2_9BILA</name>
<dbReference type="Proteomes" id="UP000887579">
    <property type="component" value="Unplaced"/>
</dbReference>
<proteinExistence type="predicted"/>
<protein>
    <submittedName>
        <fullName evidence="2">Y+L amino acid transporter 2</fullName>
    </submittedName>
</protein>
<accession>A0AC34GWT2</accession>
<evidence type="ECO:0000313" key="1">
    <source>
        <dbReference type="Proteomes" id="UP000887579"/>
    </source>
</evidence>
<organism evidence="1 2">
    <name type="scientific">Panagrolaimus sp. ES5</name>
    <dbReference type="NCBI Taxonomy" id="591445"/>
    <lineage>
        <taxon>Eukaryota</taxon>
        <taxon>Metazoa</taxon>
        <taxon>Ecdysozoa</taxon>
        <taxon>Nematoda</taxon>
        <taxon>Chromadorea</taxon>
        <taxon>Rhabditida</taxon>
        <taxon>Tylenchina</taxon>
        <taxon>Panagrolaimomorpha</taxon>
        <taxon>Panagrolaimoidea</taxon>
        <taxon>Panagrolaimidae</taxon>
        <taxon>Panagrolaimus</taxon>
    </lineage>
</organism>
<dbReference type="WBParaSite" id="ES5_v2.g9036.t1">
    <property type="protein sequence ID" value="ES5_v2.g9036.t1"/>
    <property type="gene ID" value="ES5_v2.g9036"/>
</dbReference>
<evidence type="ECO:0000313" key="2">
    <source>
        <dbReference type="WBParaSite" id="ES5_v2.g9036.t1"/>
    </source>
</evidence>
<sequence>MLPPEKNPNIFVTENDSNIALTTTQSKSGADNYDTVLKSGTIKPAENEDAVHLLSVNNAASKKKEKGISPESCRKIGKKVVLETDEGTAMNRSVGLMSGVGIILGCIIGSGIFISPAGVQSEAGSLGMSLITWILAGIFVIFGSYCYIELGLLLRESGGDYSYIFYAFGSLASFLRLWVEAVVVRPGTEAIVALTFGTYVVAPFYNIENNGSAPVLIVAALMILFQTSLNCLSIKGSLAVNNVCTVAKLSALVGVIFLGIYALLFIDGSTKSFENAFENTSTDPGAIARAFYSALFAYQGWNYLNFIVEEVRNPVKTLPRAIIISSFAVIVVYLLVNVAFYTALTPERLLKSPAAAIDFVQILTGWSGSGIIVSILVAVSCFGSGNGVIFTSSRLFFVGARNNHMPKFLLMTNKNTKTPIPAVILTGLLSMMFLALSDNAIKIINYIAISYWLAIGTAIGALFYYRFKIPREEYPFRVALPIAIIFFIGCIFLVLFPLFSNLVDALIGLGILATGVPVYFIFVRYRIKLLDNTADCLTKLVQVIFLVVDETVTS</sequence>
<reference evidence="2" key="1">
    <citation type="submission" date="2022-11" db="UniProtKB">
        <authorList>
            <consortium name="WormBaseParasite"/>
        </authorList>
    </citation>
    <scope>IDENTIFICATION</scope>
</reference>